<evidence type="ECO:0000313" key="2">
    <source>
        <dbReference type="EMBL" id="CAF2145371.1"/>
    </source>
</evidence>
<organism evidence="3 4">
    <name type="scientific">Brassica napus</name>
    <name type="common">Rape</name>
    <dbReference type="NCBI Taxonomy" id="3708"/>
    <lineage>
        <taxon>Eukaryota</taxon>
        <taxon>Viridiplantae</taxon>
        <taxon>Streptophyta</taxon>
        <taxon>Embryophyta</taxon>
        <taxon>Tracheophyta</taxon>
        <taxon>Spermatophyta</taxon>
        <taxon>Magnoliopsida</taxon>
        <taxon>eudicotyledons</taxon>
        <taxon>Gunneridae</taxon>
        <taxon>Pentapetalae</taxon>
        <taxon>rosids</taxon>
        <taxon>malvids</taxon>
        <taxon>Brassicales</taxon>
        <taxon>Brassicaceae</taxon>
        <taxon>Brassiceae</taxon>
        <taxon>Brassica</taxon>
    </lineage>
</organism>
<evidence type="ECO:0000313" key="3">
    <source>
        <dbReference type="EMBL" id="CDY37810.1"/>
    </source>
</evidence>
<dbReference type="EMBL" id="HG994356">
    <property type="protein sequence ID" value="CAF2145371.1"/>
    <property type="molecule type" value="Genomic_DNA"/>
</dbReference>
<feature type="region of interest" description="Disordered" evidence="1">
    <location>
        <begin position="105"/>
        <end position="130"/>
    </location>
</feature>
<dbReference type="PaxDb" id="3708-A0A078HHG9"/>
<gene>
    <name evidence="3" type="primary">BnaAnng04710D</name>
    <name evidence="2" type="ORF">DARMORV10_A02P43770.1</name>
    <name evidence="3" type="ORF">GSBRNA2T00064752001</name>
</gene>
<dbReference type="EMBL" id="LK032409">
    <property type="protein sequence ID" value="CDY37810.1"/>
    <property type="molecule type" value="Genomic_DNA"/>
</dbReference>
<evidence type="ECO:0000256" key="1">
    <source>
        <dbReference type="SAM" id="MobiDB-lite"/>
    </source>
</evidence>
<evidence type="ECO:0000313" key="4">
    <source>
        <dbReference type="Proteomes" id="UP000028999"/>
    </source>
</evidence>
<dbReference type="AlphaFoldDB" id="A0A078HHG9"/>
<feature type="compositionally biased region" description="Acidic residues" evidence="1">
    <location>
        <begin position="112"/>
        <end position="121"/>
    </location>
</feature>
<dbReference type="OMA" id="GHQWILK"/>
<feature type="region of interest" description="Disordered" evidence="1">
    <location>
        <begin position="42"/>
        <end position="88"/>
    </location>
</feature>
<accession>A0A078HHG9</accession>
<dbReference type="Gramene" id="CDY37810">
    <property type="protein sequence ID" value="CDY37810"/>
    <property type="gene ID" value="GSBRNA2T00064752001"/>
</dbReference>
<keyword evidence="4" id="KW-1185">Reference proteome</keyword>
<name>A0A078HHG9_BRANA</name>
<dbReference type="Proteomes" id="UP001295469">
    <property type="component" value="Chromosome A02"/>
</dbReference>
<proteinExistence type="predicted"/>
<feature type="compositionally biased region" description="Basic and acidic residues" evidence="1">
    <location>
        <begin position="43"/>
        <end position="53"/>
    </location>
</feature>
<reference evidence="2" key="3">
    <citation type="submission" date="2021-01" db="EMBL/GenBank/DDBJ databases">
        <authorList>
            <consortium name="Genoscope - CEA"/>
            <person name="William W."/>
        </authorList>
    </citation>
    <scope>NUCLEOTIDE SEQUENCE</scope>
</reference>
<sequence>MFLDFLSDNKTGVKSKWKGLIHKRRREISDFSLTLLLCLRRKQTQEQRSKSKPSDGFLRQGGGLEKANLCGQNHEGKKEGFSDKTGRKAKKYEVGHQWILKALPSISKTHLEEEEEEEEEEKESRENTTT</sequence>
<reference evidence="3" key="2">
    <citation type="submission" date="2014-06" db="EMBL/GenBank/DDBJ databases">
        <authorList>
            <person name="Genoscope - CEA"/>
        </authorList>
    </citation>
    <scope>NUCLEOTIDE SEQUENCE</scope>
</reference>
<protein>
    <submittedName>
        <fullName evidence="2">(rape) hypothetical protein</fullName>
    </submittedName>
    <submittedName>
        <fullName evidence="3">BnaAnng04710D protein</fullName>
    </submittedName>
</protein>
<reference evidence="3 4" key="1">
    <citation type="journal article" date="2014" name="Science">
        <title>Plant genetics. Early allopolyploid evolution in the post-Neolithic Brassica napus oilseed genome.</title>
        <authorList>
            <person name="Chalhoub B."/>
            <person name="Denoeud F."/>
            <person name="Liu S."/>
            <person name="Parkin I.A."/>
            <person name="Tang H."/>
            <person name="Wang X."/>
            <person name="Chiquet J."/>
            <person name="Belcram H."/>
            <person name="Tong C."/>
            <person name="Samans B."/>
            <person name="Correa M."/>
            <person name="Da Silva C."/>
            <person name="Just J."/>
            <person name="Falentin C."/>
            <person name="Koh C.S."/>
            <person name="Le Clainche I."/>
            <person name="Bernard M."/>
            <person name="Bento P."/>
            <person name="Noel B."/>
            <person name="Labadie K."/>
            <person name="Alberti A."/>
            <person name="Charles M."/>
            <person name="Arnaud D."/>
            <person name="Guo H."/>
            <person name="Daviaud C."/>
            <person name="Alamery S."/>
            <person name="Jabbari K."/>
            <person name="Zhao M."/>
            <person name="Edger P.P."/>
            <person name="Chelaifa H."/>
            <person name="Tack D."/>
            <person name="Lassalle G."/>
            <person name="Mestiri I."/>
            <person name="Schnel N."/>
            <person name="Le Paslier M.C."/>
            <person name="Fan G."/>
            <person name="Renault V."/>
            <person name="Bayer P.E."/>
            <person name="Golicz A.A."/>
            <person name="Manoli S."/>
            <person name="Lee T.H."/>
            <person name="Thi V.H."/>
            <person name="Chalabi S."/>
            <person name="Hu Q."/>
            <person name="Fan C."/>
            <person name="Tollenaere R."/>
            <person name="Lu Y."/>
            <person name="Battail C."/>
            <person name="Shen J."/>
            <person name="Sidebottom C.H."/>
            <person name="Wang X."/>
            <person name="Canaguier A."/>
            <person name="Chauveau A."/>
            <person name="Berard A."/>
            <person name="Deniot G."/>
            <person name="Guan M."/>
            <person name="Liu Z."/>
            <person name="Sun F."/>
            <person name="Lim Y.P."/>
            <person name="Lyons E."/>
            <person name="Town C.D."/>
            <person name="Bancroft I."/>
            <person name="Wang X."/>
            <person name="Meng J."/>
            <person name="Ma J."/>
            <person name="Pires J.C."/>
            <person name="King G.J."/>
            <person name="Brunel D."/>
            <person name="Delourme R."/>
            <person name="Renard M."/>
            <person name="Aury J.M."/>
            <person name="Adams K.L."/>
            <person name="Batley J."/>
            <person name="Snowdon R.J."/>
            <person name="Tost J."/>
            <person name="Edwards D."/>
            <person name="Zhou Y."/>
            <person name="Hua W."/>
            <person name="Sharpe A.G."/>
            <person name="Paterson A.H."/>
            <person name="Guan C."/>
            <person name="Wincker P."/>
        </authorList>
    </citation>
    <scope>NUCLEOTIDE SEQUENCE [LARGE SCALE GENOMIC DNA]</scope>
    <source>
        <strain evidence="4">cv. Darmor-bzh</strain>
    </source>
</reference>
<feature type="compositionally biased region" description="Basic and acidic residues" evidence="1">
    <location>
        <begin position="74"/>
        <end position="88"/>
    </location>
</feature>
<dbReference type="Proteomes" id="UP000028999">
    <property type="component" value="Unassembled WGS sequence"/>
</dbReference>